<dbReference type="AlphaFoldDB" id="A0A3B3SX27"/>
<accession>A0A3B3SX27</accession>
<evidence type="ECO:0000256" key="4">
    <source>
        <dbReference type="SAM" id="Phobius"/>
    </source>
</evidence>
<dbReference type="PANTHER" id="PTHR24373">
    <property type="entry name" value="SLIT RELATED LEUCINE-RICH REPEAT NEURONAL PROTEIN"/>
    <property type="match status" value="1"/>
</dbReference>
<dbReference type="OrthoDB" id="8195690at2759"/>
<organism evidence="6 7">
    <name type="scientific">Paramormyrops kingsleyae</name>
    <dbReference type="NCBI Taxonomy" id="1676925"/>
    <lineage>
        <taxon>Eukaryota</taxon>
        <taxon>Metazoa</taxon>
        <taxon>Chordata</taxon>
        <taxon>Craniata</taxon>
        <taxon>Vertebrata</taxon>
        <taxon>Euteleostomi</taxon>
        <taxon>Actinopterygii</taxon>
        <taxon>Neopterygii</taxon>
        <taxon>Teleostei</taxon>
        <taxon>Osteoglossocephala</taxon>
        <taxon>Osteoglossomorpha</taxon>
        <taxon>Osteoglossiformes</taxon>
        <taxon>Mormyridae</taxon>
        <taxon>Paramormyrops</taxon>
    </lineage>
</organism>
<dbReference type="SMART" id="SM00369">
    <property type="entry name" value="LRR_TYP"/>
    <property type="match status" value="10"/>
</dbReference>
<dbReference type="SMART" id="SM00365">
    <property type="entry name" value="LRR_SD22"/>
    <property type="match status" value="6"/>
</dbReference>
<keyword evidence="2 5" id="KW-0732">Signal</keyword>
<keyword evidence="4" id="KW-0812">Transmembrane</keyword>
<dbReference type="PROSITE" id="PS51450">
    <property type="entry name" value="LRR"/>
    <property type="match status" value="3"/>
</dbReference>
<dbReference type="GeneTree" id="ENSGT00940000163875"/>
<dbReference type="GO" id="GO:0030168">
    <property type="term" value="P:platelet activation"/>
    <property type="evidence" value="ECO:0007669"/>
    <property type="project" value="Ensembl"/>
</dbReference>
<keyword evidence="1" id="KW-0433">Leucine-rich repeat</keyword>
<reference evidence="6" key="1">
    <citation type="submission" date="2025-08" db="UniProtKB">
        <authorList>
            <consortium name="Ensembl"/>
        </authorList>
    </citation>
    <scope>IDENTIFICATION</scope>
</reference>
<evidence type="ECO:0000256" key="2">
    <source>
        <dbReference type="ARBA" id="ARBA00022729"/>
    </source>
</evidence>
<dbReference type="KEGG" id="pki:111858440"/>
<dbReference type="Pfam" id="PF13855">
    <property type="entry name" value="LRR_8"/>
    <property type="match status" value="4"/>
</dbReference>
<dbReference type="PANTHER" id="PTHR24373:SF354">
    <property type="entry name" value="TRANSFORMING GROWTH FACTOR BETA ACTIVATOR LRRC32"/>
    <property type="match status" value="1"/>
</dbReference>
<dbReference type="Proteomes" id="UP000261540">
    <property type="component" value="Unplaced"/>
</dbReference>
<keyword evidence="3" id="KW-0677">Repeat</keyword>
<evidence type="ECO:0000313" key="7">
    <source>
        <dbReference type="Proteomes" id="UP000261540"/>
    </source>
</evidence>
<evidence type="ECO:0000256" key="5">
    <source>
        <dbReference type="SAM" id="SignalP"/>
    </source>
</evidence>
<keyword evidence="4" id="KW-1133">Transmembrane helix</keyword>
<sequence>MGVHLWMLLVAINGVTATYHPRPVTHCRVVDRDANCTHRNLKTIPRELPPGIYKLDLSYNLLENLTQELMSSYTSVHHLNLHSNKIQFIQPGLFKNMTNLQVLDLSRNDLYIIALSKTSVGPLSSVRKLDLIGNGLYTGMTDYFLEDAPALLNLSLEGNSITKITNNTFFRSKSLRNIDLHNNVILEIEGGAFNSMPHLSELDLSMNSITCITDFNLLQLKTLNLSQNSMESFQTRDWDREYELLYLDLRENKMHYFPFLPRRNKLIHLDLSRNLLTGVNTMLTTEQTEFMINDESRFTDYTENVYNNLTKLRYLDLSYNQIKRIPSSFFNNMASLEMLNLSNNCMEAFYIDQDSPLNSLKILDLSFNALQNLSFGENTLQSLEELYLQANSLSVKDSYIFRRLPSIRDLHLQENLLKICDLPPRRQNLEESDCIILSNISTLHYLYLTRNSLQSLPQYAFSGSGLKVLDLSYNAGIKIDKNALVGLETSLTYLSLRGNQLHMLNYDLSCLSCLQNLDVSANNLTALPVWNKESSIESLNLQNNSLITLEYNTVQMLGKTLKKLYLGSNPLSCCNSLRFLQMVQKSTVDIPDIATAMCQYTQDSKHIEINIARLSQKHCATMDQKNVYIIIIIITMSLILVAVLVLLSRICHTRAYRLRGSYKA</sequence>
<proteinExistence type="predicted"/>
<dbReference type="InterPro" id="IPR050328">
    <property type="entry name" value="Dev_Immune_Receptor"/>
</dbReference>
<evidence type="ECO:0000256" key="3">
    <source>
        <dbReference type="ARBA" id="ARBA00022737"/>
    </source>
</evidence>
<dbReference type="SUPFAM" id="SSF52047">
    <property type="entry name" value="RNI-like"/>
    <property type="match status" value="1"/>
</dbReference>
<name>A0A3B3SX27_9TELE</name>
<evidence type="ECO:0000313" key="6">
    <source>
        <dbReference type="Ensembl" id="ENSPKIP00000034798.1"/>
    </source>
</evidence>
<feature type="chain" id="PRO_5017217878" evidence="5">
    <location>
        <begin position="18"/>
        <end position="664"/>
    </location>
</feature>
<dbReference type="InterPro" id="IPR001611">
    <property type="entry name" value="Leu-rich_rpt"/>
</dbReference>
<feature type="signal peptide" evidence="5">
    <location>
        <begin position="1"/>
        <end position="17"/>
    </location>
</feature>
<evidence type="ECO:0000256" key="1">
    <source>
        <dbReference type="ARBA" id="ARBA00022614"/>
    </source>
</evidence>
<dbReference type="Gene3D" id="3.80.10.10">
    <property type="entry name" value="Ribonuclease Inhibitor"/>
    <property type="match status" value="4"/>
</dbReference>
<dbReference type="SUPFAM" id="SSF52058">
    <property type="entry name" value="L domain-like"/>
    <property type="match status" value="1"/>
</dbReference>
<dbReference type="SMART" id="SM00364">
    <property type="entry name" value="LRR_BAC"/>
    <property type="match status" value="6"/>
</dbReference>
<dbReference type="InterPro" id="IPR003591">
    <property type="entry name" value="Leu-rich_rpt_typical-subtyp"/>
</dbReference>
<dbReference type="CTD" id="2615"/>
<dbReference type="PRINTS" id="PR00019">
    <property type="entry name" value="LEURICHRPT"/>
</dbReference>
<dbReference type="STRING" id="1676925.ENSPKIP00000034798"/>
<reference evidence="6" key="2">
    <citation type="submission" date="2025-09" db="UniProtKB">
        <authorList>
            <consortium name="Ensembl"/>
        </authorList>
    </citation>
    <scope>IDENTIFICATION</scope>
</reference>
<feature type="transmembrane region" description="Helical" evidence="4">
    <location>
        <begin position="627"/>
        <end position="647"/>
    </location>
</feature>
<protein>
    <submittedName>
        <fullName evidence="6">Leucine rich repeat containing 32</fullName>
    </submittedName>
</protein>
<keyword evidence="7" id="KW-1185">Reference proteome</keyword>
<keyword evidence="4" id="KW-0472">Membrane</keyword>
<dbReference type="Ensembl" id="ENSPKIT00000015721.1">
    <property type="protein sequence ID" value="ENSPKIP00000034798.1"/>
    <property type="gene ID" value="ENSPKIG00000014002.1"/>
</dbReference>
<dbReference type="InterPro" id="IPR032675">
    <property type="entry name" value="LRR_dom_sf"/>
</dbReference>